<dbReference type="InterPro" id="IPR009057">
    <property type="entry name" value="Homeodomain-like_sf"/>
</dbReference>
<dbReference type="SUPFAM" id="SSF63829">
    <property type="entry name" value="Calcium-dependent phosphotriesterase"/>
    <property type="match status" value="2"/>
</dbReference>
<dbReference type="InterPro" id="IPR036890">
    <property type="entry name" value="HATPase_C_sf"/>
</dbReference>
<name>A0ABW3QCG5_9BACT</name>
<dbReference type="SMART" id="SM00387">
    <property type="entry name" value="HATPase_c"/>
    <property type="match status" value="1"/>
</dbReference>
<evidence type="ECO:0000259" key="9">
    <source>
        <dbReference type="PROSITE" id="PS50109"/>
    </source>
</evidence>
<organism evidence="11 12">
    <name type="scientific">Larkinella insperata</name>
    <dbReference type="NCBI Taxonomy" id="332158"/>
    <lineage>
        <taxon>Bacteria</taxon>
        <taxon>Pseudomonadati</taxon>
        <taxon>Bacteroidota</taxon>
        <taxon>Cytophagia</taxon>
        <taxon>Cytophagales</taxon>
        <taxon>Spirosomataceae</taxon>
        <taxon>Larkinella</taxon>
    </lineage>
</organism>
<dbReference type="PRINTS" id="PR00344">
    <property type="entry name" value="BCTRLSENSOR"/>
</dbReference>
<dbReference type="PROSITE" id="PS00041">
    <property type="entry name" value="HTH_ARAC_FAMILY_1"/>
    <property type="match status" value="1"/>
</dbReference>
<dbReference type="PANTHER" id="PTHR43547:SF2">
    <property type="entry name" value="HYBRID SIGNAL TRANSDUCTION HISTIDINE KINASE C"/>
    <property type="match status" value="1"/>
</dbReference>
<dbReference type="InterPro" id="IPR018062">
    <property type="entry name" value="HTH_AraC-typ_CS"/>
</dbReference>
<dbReference type="InterPro" id="IPR011006">
    <property type="entry name" value="CheY-like_superfamily"/>
</dbReference>
<dbReference type="Pfam" id="PF07494">
    <property type="entry name" value="Reg_prop"/>
    <property type="match status" value="2"/>
</dbReference>
<keyword evidence="4" id="KW-0805">Transcription regulation</keyword>
<comment type="catalytic activity">
    <reaction evidence="1">
        <text>ATP + protein L-histidine = ADP + protein N-phospho-L-histidine.</text>
        <dbReference type="EC" id="2.7.13.3"/>
    </reaction>
</comment>
<evidence type="ECO:0000313" key="12">
    <source>
        <dbReference type="Proteomes" id="UP001597116"/>
    </source>
</evidence>
<keyword evidence="3 7" id="KW-0597">Phosphoprotein</keyword>
<evidence type="ECO:0000256" key="4">
    <source>
        <dbReference type="ARBA" id="ARBA00023015"/>
    </source>
</evidence>
<dbReference type="SUPFAM" id="SSF47384">
    <property type="entry name" value="Homodimeric domain of signal transducing histidine kinase"/>
    <property type="match status" value="1"/>
</dbReference>
<dbReference type="SUPFAM" id="SSF55874">
    <property type="entry name" value="ATPase domain of HSP90 chaperone/DNA topoisomerase II/histidine kinase"/>
    <property type="match status" value="1"/>
</dbReference>
<dbReference type="Gene3D" id="3.30.565.10">
    <property type="entry name" value="Histidine kinase-like ATPase, C-terminal domain"/>
    <property type="match status" value="1"/>
</dbReference>
<dbReference type="InterPro" id="IPR018060">
    <property type="entry name" value="HTH_AraC"/>
</dbReference>
<keyword evidence="12" id="KW-1185">Reference proteome</keyword>
<evidence type="ECO:0000256" key="7">
    <source>
        <dbReference type="PROSITE-ProRule" id="PRU00169"/>
    </source>
</evidence>
<dbReference type="Pfam" id="PF12833">
    <property type="entry name" value="HTH_18"/>
    <property type="match status" value="1"/>
</dbReference>
<dbReference type="PROSITE" id="PS50110">
    <property type="entry name" value="RESPONSE_REGULATORY"/>
    <property type="match status" value="1"/>
</dbReference>
<dbReference type="InterPro" id="IPR001789">
    <property type="entry name" value="Sig_transdc_resp-reg_receiver"/>
</dbReference>
<dbReference type="InterPro" id="IPR013783">
    <property type="entry name" value="Ig-like_fold"/>
</dbReference>
<dbReference type="SMART" id="SM00448">
    <property type="entry name" value="REC"/>
    <property type="match status" value="1"/>
</dbReference>
<dbReference type="SMART" id="SM00342">
    <property type="entry name" value="HTH_ARAC"/>
    <property type="match status" value="1"/>
</dbReference>
<keyword evidence="6" id="KW-0804">Transcription</keyword>
<gene>
    <name evidence="11" type="ORF">ACFQ4C_07590</name>
</gene>
<keyword evidence="5" id="KW-0238">DNA-binding</keyword>
<dbReference type="SUPFAM" id="SSF52172">
    <property type="entry name" value="CheY-like"/>
    <property type="match status" value="1"/>
</dbReference>
<feature type="domain" description="Histidine kinase" evidence="9">
    <location>
        <begin position="809"/>
        <end position="1032"/>
    </location>
</feature>
<dbReference type="Gene3D" id="1.10.287.130">
    <property type="match status" value="1"/>
</dbReference>
<dbReference type="RefSeq" id="WP_379884080.1">
    <property type="nucleotide sequence ID" value="NZ_JBHTLP010000004.1"/>
</dbReference>
<feature type="domain" description="Response regulatory" evidence="10">
    <location>
        <begin position="1073"/>
        <end position="1188"/>
    </location>
</feature>
<keyword evidence="11" id="KW-0067">ATP-binding</keyword>
<feature type="domain" description="HTH araC/xylS-type" evidence="8">
    <location>
        <begin position="1223"/>
        <end position="1321"/>
    </location>
</feature>
<evidence type="ECO:0000256" key="5">
    <source>
        <dbReference type="ARBA" id="ARBA00023125"/>
    </source>
</evidence>
<dbReference type="PANTHER" id="PTHR43547">
    <property type="entry name" value="TWO-COMPONENT HISTIDINE KINASE"/>
    <property type="match status" value="1"/>
</dbReference>
<dbReference type="GO" id="GO:0005524">
    <property type="term" value="F:ATP binding"/>
    <property type="evidence" value="ECO:0007669"/>
    <property type="project" value="UniProtKB-KW"/>
</dbReference>
<keyword evidence="11" id="KW-0547">Nucleotide-binding</keyword>
<dbReference type="Gene3D" id="1.10.10.60">
    <property type="entry name" value="Homeodomain-like"/>
    <property type="match status" value="1"/>
</dbReference>
<dbReference type="PROSITE" id="PS01124">
    <property type="entry name" value="HTH_ARAC_FAMILY_2"/>
    <property type="match status" value="1"/>
</dbReference>
<proteinExistence type="predicted"/>
<dbReference type="InterPro" id="IPR015943">
    <property type="entry name" value="WD40/YVTN_repeat-like_dom_sf"/>
</dbReference>
<accession>A0ABW3QCG5</accession>
<evidence type="ECO:0000259" key="8">
    <source>
        <dbReference type="PROSITE" id="PS01124"/>
    </source>
</evidence>
<dbReference type="InterPro" id="IPR005467">
    <property type="entry name" value="His_kinase_dom"/>
</dbReference>
<dbReference type="EC" id="2.7.13.3" evidence="2"/>
<evidence type="ECO:0000313" key="11">
    <source>
        <dbReference type="EMBL" id="MFD1140965.1"/>
    </source>
</evidence>
<dbReference type="InterPro" id="IPR036097">
    <property type="entry name" value="HisK_dim/P_sf"/>
</dbReference>
<dbReference type="Proteomes" id="UP001597116">
    <property type="component" value="Unassembled WGS sequence"/>
</dbReference>
<dbReference type="EMBL" id="JBHTLP010000004">
    <property type="protein sequence ID" value="MFD1140965.1"/>
    <property type="molecule type" value="Genomic_DNA"/>
</dbReference>
<evidence type="ECO:0000256" key="1">
    <source>
        <dbReference type="ARBA" id="ARBA00000085"/>
    </source>
</evidence>
<dbReference type="Pfam" id="PF02518">
    <property type="entry name" value="HATPase_c"/>
    <property type="match status" value="1"/>
</dbReference>
<feature type="modified residue" description="4-aspartylphosphate" evidence="7">
    <location>
        <position position="1121"/>
    </location>
</feature>
<dbReference type="InterPro" id="IPR003594">
    <property type="entry name" value="HATPase_dom"/>
</dbReference>
<reference evidence="12" key="1">
    <citation type="journal article" date="2019" name="Int. J. Syst. Evol. Microbiol.">
        <title>The Global Catalogue of Microorganisms (GCM) 10K type strain sequencing project: providing services to taxonomists for standard genome sequencing and annotation.</title>
        <authorList>
            <consortium name="The Broad Institute Genomics Platform"/>
            <consortium name="The Broad Institute Genome Sequencing Center for Infectious Disease"/>
            <person name="Wu L."/>
            <person name="Ma J."/>
        </authorList>
    </citation>
    <scope>NUCLEOTIDE SEQUENCE [LARGE SCALE GENOMIC DNA]</scope>
    <source>
        <strain evidence="12">CCUG 55608</strain>
    </source>
</reference>
<dbReference type="InterPro" id="IPR011123">
    <property type="entry name" value="Y_Y_Y"/>
</dbReference>
<evidence type="ECO:0000259" key="10">
    <source>
        <dbReference type="PROSITE" id="PS50110"/>
    </source>
</evidence>
<dbReference type="SUPFAM" id="SSF46689">
    <property type="entry name" value="Homeodomain-like"/>
    <property type="match status" value="1"/>
</dbReference>
<evidence type="ECO:0000256" key="3">
    <source>
        <dbReference type="ARBA" id="ARBA00022553"/>
    </source>
</evidence>
<dbReference type="Pfam" id="PF00512">
    <property type="entry name" value="HisKA"/>
    <property type="match status" value="1"/>
</dbReference>
<dbReference type="InterPro" id="IPR011110">
    <property type="entry name" value="Reg_prop"/>
</dbReference>
<dbReference type="PROSITE" id="PS50109">
    <property type="entry name" value="HIS_KIN"/>
    <property type="match status" value="1"/>
</dbReference>
<dbReference type="Gene3D" id="2.130.10.10">
    <property type="entry name" value="YVTN repeat-like/Quinoprotein amine dehydrogenase"/>
    <property type="match status" value="2"/>
</dbReference>
<dbReference type="Pfam" id="PF00072">
    <property type="entry name" value="Response_reg"/>
    <property type="match status" value="1"/>
</dbReference>
<dbReference type="Gene3D" id="3.40.50.2300">
    <property type="match status" value="1"/>
</dbReference>
<dbReference type="SMART" id="SM00388">
    <property type="entry name" value="HisKA"/>
    <property type="match status" value="1"/>
</dbReference>
<comment type="caution">
    <text evidence="11">The sequence shown here is derived from an EMBL/GenBank/DDBJ whole genome shotgun (WGS) entry which is preliminary data.</text>
</comment>
<evidence type="ECO:0000256" key="6">
    <source>
        <dbReference type="ARBA" id="ARBA00023163"/>
    </source>
</evidence>
<dbReference type="Gene3D" id="2.60.40.10">
    <property type="entry name" value="Immunoglobulins"/>
    <property type="match status" value="1"/>
</dbReference>
<protein>
    <recommendedName>
        <fullName evidence="2">histidine kinase</fullName>
        <ecNumber evidence="2">2.7.13.3</ecNumber>
    </recommendedName>
</protein>
<sequence length="1324" mass="148265">MKPFLWLFGLLLLVTRPLLAQPYTARTLSIQHGLPEYYVSGLLQDQAGFVWVATRDGLARYDGRQFKVFRHLAFGKRSLANNTILSLQSVSDTSMLIHLENGGYQLFNPVTEQFSTLFTTQQLEKSRLLQANITLTPDQQQVWGRQNNQLVKFDRQTRRFQSFWLSNRLTTTQANPVGGLLIGTHNRLYAPFLGQLLEFDPRTGTALPWPNPLVDVPGRIETYYGTPLLQRQNGEILISAVGSLLVFNPKTHRFRTLPIPSSIPVQAGILYEANDGTVYFTHAMTVYRLTTNDQLTPLWTAPRIDYQNYFHALLLDRSGVLWIGTNGDGIQQIDLRAFPIKTYVYQTTFAREVLVRELNFTVPEWVKNNANNYRLRLGGSAPFATIRLDGSYILLRGDHNRRTLQPLLKIPDARPIPGIKGGNGLRVLPDGTVWMYNPLQGLLKADSTGRIMDTFACPVNWVMAIQPLGQWVWLASEESGLYAFDLQSRRIVRHLHYQPSDSTSLPSNRVQCLIADPTNPTRLWVGTQDGLGCLDTRTLRFRNWTQSQGLPSATIQTLLADRRGNLWFSTFKGISRIDPRTGQIRHFSTSDGLLDIEFRQNHAMQLPDGRLAFGGGTGVTVFDPLALTEKPEPIATVLTGLRIANQPVEADQDGSPLTRPINATTTLRLRPNQNFLSLEFAGLQYNNPTSLRYRYQLTGVDADWVYAGNHTLANYTQLYPGTYEFRVNAADASGHWSPRVKTLQLIIEPPWWKTWWAYLVYGLLLAGLVRAYIQYRIHQNQLQQEIRLKEQEAQLLKENANWQTSFFTNITHEFRTPLTLIISPLERLMETRGASTSAQLYQQHGIMHRNALRLLRLINQLLDIAKLEAGHLAVFQSRGNLISFFADLVDSFRPRAERKGVEISFQATVPPSELAFDAQKLETIGYNLLSNALKVTPPGGSIRVVLQTVAASAPPLVQLQVIDSGVGIAPEHLNRIFDRFFQGHQSTGSGGSGTGIGLYLVAEFTRLLGGTVQVESQVGQGSTFTVTLPMQEFTEGQTLPDAQPAAFPVSIPFIHPGAESPAERSPRSAQVPLVLVVEDHDELRAFIAQELAGHYRVLTASNGQEGWLQCLAELPELVISDVMMPEIDGFTLVERIKTTPLTAHIAVILLTAKSVTNDRIKGLSAGANDYLTKPFNSQELLLRISNLLQHQQQLRNHWQQRVNQLNAIPAPAPEPVANDPFLLKFYELLDQYLADSGVSVEHLASELAVSTRTLQRKLSTLTGSNANELMRSHRLRKAAKLLRDGCSVSEAAERSGFEGLSYFSKSFKAQFAVSPSAYLQSQKN</sequence>
<dbReference type="Pfam" id="PF07495">
    <property type="entry name" value="Y_Y_Y"/>
    <property type="match status" value="1"/>
</dbReference>
<dbReference type="InterPro" id="IPR003661">
    <property type="entry name" value="HisK_dim/P_dom"/>
</dbReference>
<evidence type="ECO:0000256" key="2">
    <source>
        <dbReference type="ARBA" id="ARBA00012438"/>
    </source>
</evidence>
<dbReference type="CDD" id="cd00082">
    <property type="entry name" value="HisKA"/>
    <property type="match status" value="1"/>
</dbReference>
<dbReference type="InterPro" id="IPR004358">
    <property type="entry name" value="Sig_transdc_His_kin-like_C"/>
</dbReference>